<feature type="region of interest" description="Disordered" evidence="1">
    <location>
        <begin position="1"/>
        <end position="48"/>
    </location>
</feature>
<comment type="caution">
    <text evidence="2">The sequence shown here is derived from an EMBL/GenBank/DDBJ whole genome shotgun (WGS) entry which is preliminary data.</text>
</comment>
<protein>
    <recommendedName>
        <fullName evidence="4">SGNH/GDSL hydrolase family protein</fullName>
    </recommendedName>
</protein>
<evidence type="ECO:0008006" key="4">
    <source>
        <dbReference type="Google" id="ProtNLM"/>
    </source>
</evidence>
<sequence>MTQQTLVEKSEAAPVAANASPTARTSSPENQVKQNQAAQASASQLEQQLKRPKPVKTIIAAAAAIALGLFCTERLLVLTGLGQEEYIRPDALFGIAHIEGKDVTFKSEGFSRGKFSAAGLRDRDYLLSKDADTRRLAFLGDSKTEGMQVPMPENFVKLIEADLNQLAKEKKAPEKWQAINFATAGNGTLVELLHYLSRVKHYSPDLTVLVYNYGDSGENGQAGAINSKLARPAVIVKNDGALELSFEELDKWLLSENTQFKLKTAEWRKNSRLFQMFLDFDFNMRTENPIYGKASEAVASLFKNNDKPVDLLADQKVKNERAYLINEFNRLAAQIEPTPILKPRSADLDQRAISVESKTYAAIDQEHHRNTELTVKLVRMLNKACAENGSKLLVVTLPVPDNCTFYQWEVRALKEAAKREKFEVLDTNQKFPRLKPMEANPYYYTAHFSPVGHRVIADIIMAKLLH</sequence>
<name>A0A8J7TPZ2_9BACT</name>
<evidence type="ECO:0000313" key="3">
    <source>
        <dbReference type="Proteomes" id="UP000664277"/>
    </source>
</evidence>
<dbReference type="AlphaFoldDB" id="A0A8J7TPZ2"/>
<reference evidence="2" key="1">
    <citation type="submission" date="2021-02" db="EMBL/GenBank/DDBJ databases">
        <title>Genome-Resolved Metagenomics of a Microbial Community Performing Photosynthetic Biological Nutrient Removal.</title>
        <authorList>
            <person name="Mcdaniel E.A."/>
        </authorList>
    </citation>
    <scope>NUCLEOTIDE SEQUENCE</scope>
    <source>
        <strain evidence="2">UWPOB_OBS1</strain>
    </source>
</reference>
<evidence type="ECO:0000313" key="2">
    <source>
        <dbReference type="EMBL" id="MBN8662518.1"/>
    </source>
</evidence>
<organism evidence="2 3">
    <name type="scientific">Candidatus Obscuribacter phosphatis</name>
    <dbReference type="NCBI Taxonomy" id="1906157"/>
    <lineage>
        <taxon>Bacteria</taxon>
        <taxon>Bacillati</taxon>
        <taxon>Candidatus Melainabacteria</taxon>
        <taxon>Candidatus Obscuribacterales</taxon>
        <taxon>Candidatus Obscuribacteraceae</taxon>
        <taxon>Candidatus Obscuribacter</taxon>
    </lineage>
</organism>
<dbReference type="InterPro" id="IPR036514">
    <property type="entry name" value="SGNH_hydro_sf"/>
</dbReference>
<accession>A0A8J7TPZ2</accession>
<proteinExistence type="predicted"/>
<dbReference type="Proteomes" id="UP000664277">
    <property type="component" value="Unassembled WGS sequence"/>
</dbReference>
<gene>
    <name evidence="2" type="ORF">J0M35_19275</name>
</gene>
<dbReference type="SUPFAM" id="SSF52266">
    <property type="entry name" value="SGNH hydrolase"/>
    <property type="match status" value="1"/>
</dbReference>
<dbReference type="EMBL" id="JAFLCK010000041">
    <property type="protein sequence ID" value="MBN8662518.1"/>
    <property type="molecule type" value="Genomic_DNA"/>
</dbReference>
<feature type="compositionally biased region" description="Low complexity" evidence="1">
    <location>
        <begin position="12"/>
        <end position="47"/>
    </location>
</feature>
<evidence type="ECO:0000256" key="1">
    <source>
        <dbReference type="SAM" id="MobiDB-lite"/>
    </source>
</evidence>
<dbReference type="Gene3D" id="3.40.50.1110">
    <property type="entry name" value="SGNH hydrolase"/>
    <property type="match status" value="1"/>
</dbReference>